<reference evidence="2 3" key="1">
    <citation type="submission" date="2018-06" db="EMBL/GenBank/DDBJ databases">
        <title>Genomic Encyclopedia of Type Strains, Phase IV (KMG-V): Genome sequencing to study the core and pangenomes of soil and plant-associated prokaryotes.</title>
        <authorList>
            <person name="Whitman W."/>
        </authorList>
    </citation>
    <scope>NUCLEOTIDE SEQUENCE [LARGE SCALE GENOMIC DNA]</scope>
    <source>
        <strain evidence="2 3">SRCL-318</strain>
    </source>
</reference>
<evidence type="ECO:0000259" key="1">
    <source>
        <dbReference type="Pfam" id="PF07045"/>
    </source>
</evidence>
<dbReference type="PANTHER" id="PTHR41521:SF4">
    <property type="entry name" value="BLR0684 PROTEIN"/>
    <property type="match status" value="1"/>
</dbReference>
<organism evidence="2 3">
    <name type="scientific">Paraburkholderia silvatlantica</name>
    <dbReference type="NCBI Taxonomy" id="321895"/>
    <lineage>
        <taxon>Bacteria</taxon>
        <taxon>Pseudomonadati</taxon>
        <taxon>Pseudomonadota</taxon>
        <taxon>Betaproteobacteria</taxon>
        <taxon>Burkholderiales</taxon>
        <taxon>Burkholderiaceae</taxon>
        <taxon>Paraburkholderia</taxon>
    </lineage>
</organism>
<comment type="caution">
    <text evidence="2">The sequence shown here is derived from an EMBL/GenBank/DDBJ whole genome shotgun (WGS) entry which is preliminary data.</text>
</comment>
<dbReference type="InterPro" id="IPR010753">
    <property type="entry name" value="DUF1330"/>
</dbReference>
<name>A0A2U0ZFF3_9BURK</name>
<dbReference type="Pfam" id="PF07045">
    <property type="entry name" value="DUF1330"/>
    <property type="match status" value="1"/>
</dbReference>
<dbReference type="SUPFAM" id="SSF54909">
    <property type="entry name" value="Dimeric alpha+beta barrel"/>
    <property type="match status" value="1"/>
</dbReference>
<evidence type="ECO:0000313" key="3">
    <source>
        <dbReference type="Proteomes" id="UP000247772"/>
    </source>
</evidence>
<proteinExistence type="predicted"/>
<dbReference type="AlphaFoldDB" id="A0A2U0ZFF3"/>
<dbReference type="Gene3D" id="3.30.70.100">
    <property type="match status" value="1"/>
</dbReference>
<dbReference type="InterPro" id="IPR011008">
    <property type="entry name" value="Dimeric_a/b-barrel"/>
</dbReference>
<gene>
    <name evidence="2" type="ORF">C7410_13242</name>
</gene>
<feature type="domain" description="DUF1330" evidence="1">
    <location>
        <begin position="2"/>
        <end position="91"/>
    </location>
</feature>
<sequence length="92" mass="10129">MTAFVVVEMADKDNKKREHYSAVAGPSVASHGGHVLARGPAAYLHMGDNFTHALIIQFPSAEAARQWYDSPEYAEAHAIRNEAFDSRFLLIG</sequence>
<dbReference type="PANTHER" id="PTHR41521">
    <property type="match status" value="1"/>
</dbReference>
<dbReference type="OrthoDB" id="516779at2"/>
<dbReference type="EMBL" id="QJSQ01000032">
    <property type="protein sequence ID" value="PYE15730.1"/>
    <property type="molecule type" value="Genomic_DNA"/>
</dbReference>
<evidence type="ECO:0000313" key="2">
    <source>
        <dbReference type="EMBL" id="PYE15730.1"/>
    </source>
</evidence>
<protein>
    <submittedName>
        <fullName evidence="2">Uncharacterized protein (DUF1330 family)</fullName>
    </submittedName>
</protein>
<dbReference type="Proteomes" id="UP000247772">
    <property type="component" value="Unassembled WGS sequence"/>
</dbReference>
<accession>A0A2U0ZFF3</accession>